<feature type="domain" description="N-acetyltransferase" evidence="1">
    <location>
        <begin position="14"/>
        <end position="163"/>
    </location>
</feature>
<dbReference type="SUPFAM" id="SSF55729">
    <property type="entry name" value="Acyl-CoA N-acyltransferases (Nat)"/>
    <property type="match status" value="1"/>
</dbReference>
<dbReference type="Gene3D" id="3.40.630.30">
    <property type="match status" value="1"/>
</dbReference>
<dbReference type="InterPro" id="IPR051908">
    <property type="entry name" value="Ribosomal_N-acetyltransferase"/>
</dbReference>
<dbReference type="PANTHER" id="PTHR43441">
    <property type="entry name" value="RIBOSOMAL-PROTEIN-SERINE ACETYLTRANSFERASE"/>
    <property type="match status" value="1"/>
</dbReference>
<evidence type="ECO:0000259" key="1">
    <source>
        <dbReference type="PROSITE" id="PS51186"/>
    </source>
</evidence>
<dbReference type="PANTHER" id="PTHR43441:SF2">
    <property type="entry name" value="FAMILY ACETYLTRANSFERASE, PUTATIVE (AFU_ORTHOLOGUE AFUA_7G00850)-RELATED"/>
    <property type="match status" value="1"/>
</dbReference>
<gene>
    <name evidence="2" type="ORF">BC739_008719</name>
</gene>
<dbReference type="InterPro" id="IPR016181">
    <property type="entry name" value="Acyl_CoA_acyltransferase"/>
</dbReference>
<reference evidence="2 3" key="1">
    <citation type="submission" date="2020-08" db="EMBL/GenBank/DDBJ databases">
        <title>Genomic Encyclopedia of Archaeal and Bacterial Type Strains, Phase II (KMG-II): from individual species to whole genera.</title>
        <authorList>
            <person name="Goeker M."/>
        </authorList>
    </citation>
    <scope>NUCLEOTIDE SEQUENCE [LARGE SCALE GENOMIC DNA]</scope>
    <source>
        <strain evidence="2 3">DSM 43850</strain>
    </source>
</reference>
<comment type="caution">
    <text evidence="2">The sequence shown here is derived from an EMBL/GenBank/DDBJ whole genome shotgun (WGS) entry which is preliminary data.</text>
</comment>
<dbReference type="InterPro" id="IPR000182">
    <property type="entry name" value="GNAT_dom"/>
</dbReference>
<name>A0ABR6BX51_9PSEU</name>
<keyword evidence="3" id="KW-1185">Reference proteome</keyword>
<dbReference type="Pfam" id="PF13302">
    <property type="entry name" value="Acetyltransf_3"/>
    <property type="match status" value="1"/>
</dbReference>
<accession>A0ABR6BX51</accession>
<sequence>MSTGRTVVAARDGVALAEPTQADLDLVNAGSDGPYDPDEDPRPGLYLPPVHRLLVVDAETGEPLGKVNWLPVTYGRTLSCHAWNIGIGLVAAARGRGVGTLAQRLLVEHLFATTELDRVEADTDVDNLAEQRALEKAGLRREGVLRGAQLRGGVRRDMVKYGVLREDFQ</sequence>
<dbReference type="Proteomes" id="UP000517916">
    <property type="component" value="Unassembled WGS sequence"/>
</dbReference>
<organism evidence="2 3">
    <name type="scientific">Kutzneria viridogrisea</name>
    <dbReference type="NCBI Taxonomy" id="47990"/>
    <lineage>
        <taxon>Bacteria</taxon>
        <taxon>Bacillati</taxon>
        <taxon>Actinomycetota</taxon>
        <taxon>Actinomycetes</taxon>
        <taxon>Pseudonocardiales</taxon>
        <taxon>Pseudonocardiaceae</taxon>
        <taxon>Kutzneria</taxon>
    </lineage>
</organism>
<evidence type="ECO:0000313" key="3">
    <source>
        <dbReference type="Proteomes" id="UP000517916"/>
    </source>
</evidence>
<dbReference type="RefSeq" id="WP_025361309.1">
    <property type="nucleotide sequence ID" value="NZ_BAAABQ010000009.1"/>
</dbReference>
<evidence type="ECO:0000313" key="2">
    <source>
        <dbReference type="EMBL" id="MBA8931467.1"/>
    </source>
</evidence>
<protein>
    <submittedName>
        <fullName evidence="2">RimJ/RimL family protein N-acetyltransferase</fullName>
    </submittedName>
</protein>
<dbReference type="PROSITE" id="PS51186">
    <property type="entry name" value="GNAT"/>
    <property type="match status" value="1"/>
</dbReference>
<dbReference type="EMBL" id="JACJID010000009">
    <property type="protein sequence ID" value="MBA8931467.1"/>
    <property type="molecule type" value="Genomic_DNA"/>
</dbReference>
<proteinExistence type="predicted"/>